<dbReference type="RefSeq" id="WP_350344871.1">
    <property type="nucleotide sequence ID" value="NZ_CP158367.1"/>
</dbReference>
<feature type="active site" evidence="5">
    <location>
        <position position="137"/>
    </location>
</feature>
<keyword evidence="3 6" id="KW-0694">RNA-binding</keyword>
<feature type="domain" description="RNA-binding S4" evidence="8">
    <location>
        <begin position="14"/>
        <end position="78"/>
    </location>
</feature>
<organism evidence="9">
    <name type="scientific">Proteinivorax tanatarense</name>
    <dbReference type="NCBI Taxonomy" id="1260629"/>
    <lineage>
        <taxon>Bacteria</taxon>
        <taxon>Bacillati</taxon>
        <taxon>Bacillota</taxon>
        <taxon>Clostridia</taxon>
        <taxon>Eubacteriales</taxon>
        <taxon>Proteinivoracaceae</taxon>
        <taxon>Proteinivorax</taxon>
    </lineage>
</organism>
<dbReference type="GO" id="GO:0003723">
    <property type="term" value="F:RNA binding"/>
    <property type="evidence" value="ECO:0007669"/>
    <property type="project" value="UniProtKB-KW"/>
</dbReference>
<dbReference type="GO" id="GO:0120159">
    <property type="term" value="F:rRNA pseudouridine synthase activity"/>
    <property type="evidence" value="ECO:0007669"/>
    <property type="project" value="UniProtKB-ARBA"/>
</dbReference>
<comment type="function">
    <text evidence="7">Responsible for synthesis of pseudouridine from uracil.</text>
</comment>
<evidence type="ECO:0000313" key="9">
    <source>
        <dbReference type="EMBL" id="XBX76137.1"/>
    </source>
</evidence>
<dbReference type="InterPro" id="IPR020103">
    <property type="entry name" value="PsdUridine_synth_cat_dom_sf"/>
</dbReference>
<dbReference type="InterPro" id="IPR006224">
    <property type="entry name" value="PsdUridine_synth_RluA-like_CS"/>
</dbReference>
<dbReference type="AlphaFoldDB" id="A0AAU7VPN0"/>
<dbReference type="FunFam" id="3.30.2350.10:FF:000006">
    <property type="entry name" value="Pseudouridine synthase"/>
    <property type="match status" value="1"/>
</dbReference>
<name>A0AAU7VPN0_9FIRM</name>
<evidence type="ECO:0000256" key="3">
    <source>
        <dbReference type="ARBA" id="ARBA00022884"/>
    </source>
</evidence>
<dbReference type="InterPro" id="IPR050188">
    <property type="entry name" value="RluA_PseudoU_synthase"/>
</dbReference>
<comment type="catalytic activity">
    <reaction evidence="1 7">
        <text>a uridine in RNA = a pseudouridine in RNA</text>
        <dbReference type="Rhea" id="RHEA:48348"/>
        <dbReference type="Rhea" id="RHEA-COMP:12068"/>
        <dbReference type="Rhea" id="RHEA-COMP:12069"/>
        <dbReference type="ChEBI" id="CHEBI:65314"/>
        <dbReference type="ChEBI" id="CHEBI:65315"/>
    </reaction>
</comment>
<dbReference type="GO" id="GO:0000455">
    <property type="term" value="P:enzyme-directed rRNA pseudouridine synthesis"/>
    <property type="evidence" value="ECO:0007669"/>
    <property type="project" value="UniProtKB-ARBA"/>
</dbReference>
<dbReference type="CDD" id="cd02869">
    <property type="entry name" value="PseudoU_synth_RluA_like"/>
    <property type="match status" value="1"/>
</dbReference>
<evidence type="ECO:0000256" key="4">
    <source>
        <dbReference type="ARBA" id="ARBA00023235"/>
    </source>
</evidence>
<dbReference type="InterPro" id="IPR036986">
    <property type="entry name" value="S4_RNA-bd_sf"/>
</dbReference>
<evidence type="ECO:0000256" key="5">
    <source>
        <dbReference type="PIRSR" id="PIRSR606225-1"/>
    </source>
</evidence>
<evidence type="ECO:0000259" key="8">
    <source>
        <dbReference type="SMART" id="SM00363"/>
    </source>
</evidence>
<dbReference type="Pfam" id="PF00849">
    <property type="entry name" value="PseudoU_synth_2"/>
    <property type="match status" value="1"/>
</dbReference>
<dbReference type="PROSITE" id="PS01129">
    <property type="entry name" value="PSI_RLU"/>
    <property type="match status" value="1"/>
</dbReference>
<dbReference type="Pfam" id="PF01479">
    <property type="entry name" value="S4"/>
    <property type="match status" value="1"/>
</dbReference>
<dbReference type="SUPFAM" id="SSF55120">
    <property type="entry name" value="Pseudouridine synthase"/>
    <property type="match status" value="1"/>
</dbReference>
<keyword evidence="4 7" id="KW-0413">Isomerase</keyword>
<dbReference type="PANTHER" id="PTHR21600:SF44">
    <property type="entry name" value="RIBOSOMAL LARGE SUBUNIT PSEUDOURIDINE SYNTHASE D"/>
    <property type="match status" value="1"/>
</dbReference>
<dbReference type="Gene3D" id="3.30.2350.10">
    <property type="entry name" value="Pseudouridine synthase"/>
    <property type="match status" value="1"/>
</dbReference>
<evidence type="ECO:0000256" key="1">
    <source>
        <dbReference type="ARBA" id="ARBA00000073"/>
    </source>
</evidence>
<dbReference type="SUPFAM" id="SSF55174">
    <property type="entry name" value="Alpha-L RNA-binding motif"/>
    <property type="match status" value="1"/>
</dbReference>
<evidence type="ECO:0000256" key="7">
    <source>
        <dbReference type="RuleBase" id="RU362028"/>
    </source>
</evidence>
<gene>
    <name evidence="9" type="ORF">PRVXT_001313</name>
</gene>
<dbReference type="EC" id="5.4.99.-" evidence="7"/>
<reference evidence="9" key="1">
    <citation type="journal article" date="2013" name="Extremophiles">
        <title>Proteinivorax tanatarense gen. nov., sp. nov., an anaerobic, haloalkaliphilic, proteolytic bacterium isolated from a decaying algal bloom, and proposal of Proteinivoraceae fam. nov.</title>
        <authorList>
            <person name="Kevbrin V."/>
            <person name="Boltyanskaya Y."/>
            <person name="Zhilina T."/>
            <person name="Kolganova T."/>
            <person name="Lavrentjeva E."/>
            <person name="Kuznetsov B."/>
        </authorList>
    </citation>
    <scope>NUCLEOTIDE SEQUENCE</scope>
    <source>
        <strain evidence="9">Z-910T</strain>
    </source>
</reference>
<dbReference type="NCBIfam" id="TIGR00005">
    <property type="entry name" value="rluA_subfam"/>
    <property type="match status" value="1"/>
</dbReference>
<dbReference type="CDD" id="cd00165">
    <property type="entry name" value="S4"/>
    <property type="match status" value="1"/>
</dbReference>
<dbReference type="EMBL" id="CP158367">
    <property type="protein sequence ID" value="XBX76137.1"/>
    <property type="molecule type" value="Genomic_DNA"/>
</dbReference>
<protein>
    <recommendedName>
        <fullName evidence="7">Pseudouridine synthase</fullName>
        <ecNumber evidence="7">5.4.99.-</ecNumber>
    </recommendedName>
</protein>
<accession>A0AAU7VPN0</accession>
<comment type="similarity">
    <text evidence="2 7">Belongs to the pseudouridine synthase RluA family.</text>
</comment>
<reference evidence="9" key="2">
    <citation type="submission" date="2024-06" db="EMBL/GenBank/DDBJ databases">
        <authorList>
            <person name="Petrova K.O."/>
            <person name="Toshchakov S.V."/>
            <person name="Boltjanskaja Y.V."/>
            <person name="Kevbrin V."/>
        </authorList>
    </citation>
    <scope>NUCLEOTIDE SEQUENCE</scope>
    <source>
        <strain evidence="9">Z-910T</strain>
    </source>
</reference>
<dbReference type="PROSITE" id="PS50889">
    <property type="entry name" value="S4"/>
    <property type="match status" value="1"/>
</dbReference>
<dbReference type="PANTHER" id="PTHR21600">
    <property type="entry name" value="MITOCHONDRIAL RNA PSEUDOURIDINE SYNTHASE"/>
    <property type="match status" value="1"/>
</dbReference>
<evidence type="ECO:0000256" key="2">
    <source>
        <dbReference type="ARBA" id="ARBA00010876"/>
    </source>
</evidence>
<evidence type="ECO:0000256" key="6">
    <source>
        <dbReference type="PROSITE-ProRule" id="PRU00182"/>
    </source>
</evidence>
<proteinExistence type="inferred from homology"/>
<dbReference type="SMART" id="SM00363">
    <property type="entry name" value="S4"/>
    <property type="match status" value="1"/>
</dbReference>
<sequence length="305" mass="34570">MQKEKHFTCQQCGIRVDVFLVEKTGLSRSQIKKLIQDGNLIVDGKKVMKSSLKLKEEQKITLLIPEPKQTSIEPENIPLNIIYEDTDICVVNKPQDMVVHPAPGHYSGTLVNGLLYHLGDLSSIGGVKRPGVVHRLDKDTSGLLVVAKNDNAHEDLSNQMAERLTKKIYWAIVEGVVKREEGVISAPVGRNPKDRKQMVVIRNSTSREATTYYKVVKRFKEHTLLEFDLITGRTHQIRVHSKFIGHPIVGDLTYGFKRQKFNTSGQILHAKKLGFYHPVTKKWMNFTSPIPAQFTNVLKKLIVMN</sequence>
<dbReference type="InterPro" id="IPR006225">
    <property type="entry name" value="PsdUridine_synth_RluC/D"/>
</dbReference>
<dbReference type="InterPro" id="IPR006145">
    <property type="entry name" value="PsdUridine_synth_RsuA/RluA"/>
</dbReference>
<dbReference type="InterPro" id="IPR002942">
    <property type="entry name" value="S4_RNA-bd"/>
</dbReference>
<dbReference type="Gene3D" id="3.10.290.10">
    <property type="entry name" value="RNA-binding S4 domain"/>
    <property type="match status" value="1"/>
</dbReference>